<feature type="non-terminal residue" evidence="2">
    <location>
        <position position="1"/>
    </location>
</feature>
<dbReference type="AlphaFoldDB" id="X1GSV0"/>
<comment type="caution">
    <text evidence="2">The sequence shown here is derived from an EMBL/GenBank/DDBJ whole genome shotgun (WGS) entry which is preliminary data.</text>
</comment>
<dbReference type="GO" id="GO:0008237">
    <property type="term" value="F:metallopeptidase activity"/>
    <property type="evidence" value="ECO:0007669"/>
    <property type="project" value="InterPro"/>
</dbReference>
<name>X1GSV0_9ZZZZ</name>
<proteinExistence type="predicted"/>
<dbReference type="PANTHER" id="PTHR10410">
    <property type="entry name" value="EUKARYOTIC TRANSLATION INITIATION FACTOR 3 -RELATED"/>
    <property type="match status" value="1"/>
</dbReference>
<dbReference type="InterPro" id="IPR050242">
    <property type="entry name" value="JAMM_MPN+_peptidase_M67A"/>
</dbReference>
<organism evidence="2">
    <name type="scientific">marine sediment metagenome</name>
    <dbReference type="NCBI Taxonomy" id="412755"/>
    <lineage>
        <taxon>unclassified sequences</taxon>
        <taxon>metagenomes</taxon>
        <taxon>ecological metagenomes</taxon>
    </lineage>
</organism>
<evidence type="ECO:0000313" key="2">
    <source>
        <dbReference type="EMBL" id="GAH44694.1"/>
    </source>
</evidence>
<evidence type="ECO:0000259" key="1">
    <source>
        <dbReference type="PROSITE" id="PS50249"/>
    </source>
</evidence>
<reference evidence="2" key="1">
    <citation type="journal article" date="2014" name="Front. Microbiol.">
        <title>High frequency of phylogenetically diverse reductive dehalogenase-homologous genes in deep subseafloor sedimentary metagenomes.</title>
        <authorList>
            <person name="Kawai M."/>
            <person name="Futagami T."/>
            <person name="Toyoda A."/>
            <person name="Takaki Y."/>
            <person name="Nishi S."/>
            <person name="Hori S."/>
            <person name="Arai W."/>
            <person name="Tsubouchi T."/>
            <person name="Morono Y."/>
            <person name="Uchiyama I."/>
            <person name="Ito T."/>
            <person name="Fujiyama A."/>
            <person name="Inagaki F."/>
            <person name="Takami H."/>
        </authorList>
    </citation>
    <scope>NUCLEOTIDE SEQUENCE</scope>
    <source>
        <strain evidence="2">Expedition CK06-06</strain>
    </source>
</reference>
<dbReference type="Pfam" id="PF01398">
    <property type="entry name" value="JAB"/>
    <property type="match status" value="1"/>
</dbReference>
<gene>
    <name evidence="2" type="ORF">S03H2_14557</name>
</gene>
<protein>
    <recommendedName>
        <fullName evidence="1">MPN domain-containing protein</fullName>
    </recommendedName>
</protein>
<sequence>LVICGWYHSHPSYGCFMSREDLGTQARYQKLWDKAIALVIDPYQINGKSLGFEIYRANFKTKKWFSIPFDIKGYLDVRMLPEILEFMNPIIEGKPVYLEYDEE</sequence>
<dbReference type="EMBL" id="BARU01007386">
    <property type="protein sequence ID" value="GAH44694.1"/>
    <property type="molecule type" value="Genomic_DNA"/>
</dbReference>
<dbReference type="SUPFAM" id="SSF102712">
    <property type="entry name" value="JAB1/MPN domain"/>
    <property type="match status" value="1"/>
</dbReference>
<accession>X1GSV0</accession>
<feature type="domain" description="MPN" evidence="1">
    <location>
        <begin position="1"/>
        <end position="61"/>
    </location>
</feature>
<dbReference type="PROSITE" id="PS50249">
    <property type="entry name" value="MPN"/>
    <property type="match status" value="1"/>
</dbReference>
<dbReference type="Gene3D" id="3.40.140.10">
    <property type="entry name" value="Cytidine Deaminase, domain 2"/>
    <property type="match status" value="1"/>
</dbReference>
<dbReference type="InterPro" id="IPR037518">
    <property type="entry name" value="MPN"/>
</dbReference>
<dbReference type="InterPro" id="IPR000555">
    <property type="entry name" value="JAMM/MPN+_dom"/>
</dbReference>